<dbReference type="PROSITE" id="PS00893">
    <property type="entry name" value="NUDIX_BOX"/>
    <property type="match status" value="1"/>
</dbReference>
<gene>
    <name evidence="5" type="ORF">FDF74_04070</name>
</gene>
<evidence type="ECO:0000313" key="5">
    <source>
        <dbReference type="EMBL" id="NEZ46389.1"/>
    </source>
</evidence>
<feature type="domain" description="Nudix hydrolase" evidence="4">
    <location>
        <begin position="7"/>
        <end position="137"/>
    </location>
</feature>
<dbReference type="InterPro" id="IPR020084">
    <property type="entry name" value="NUDIX_hydrolase_CS"/>
</dbReference>
<dbReference type="GO" id="GO:0016787">
    <property type="term" value="F:hydrolase activity"/>
    <property type="evidence" value="ECO:0007669"/>
    <property type="project" value="UniProtKB-KW"/>
</dbReference>
<evidence type="ECO:0000256" key="1">
    <source>
        <dbReference type="ARBA" id="ARBA00005582"/>
    </source>
</evidence>
<dbReference type="Pfam" id="PF00293">
    <property type="entry name" value="NUDIX"/>
    <property type="match status" value="1"/>
</dbReference>
<dbReference type="PANTHER" id="PTHR43736">
    <property type="entry name" value="ADP-RIBOSE PYROPHOSPHATASE"/>
    <property type="match status" value="1"/>
</dbReference>
<dbReference type="PRINTS" id="PR00502">
    <property type="entry name" value="NUDIXFAMILY"/>
</dbReference>
<dbReference type="InterPro" id="IPR000086">
    <property type="entry name" value="NUDIX_hydrolase_dom"/>
</dbReference>
<dbReference type="Proteomes" id="UP000473885">
    <property type="component" value="Unassembled WGS sequence"/>
</dbReference>
<dbReference type="PANTHER" id="PTHR43736:SF1">
    <property type="entry name" value="DIHYDRONEOPTERIN TRIPHOSPHATE DIPHOSPHATASE"/>
    <property type="match status" value="1"/>
</dbReference>
<sequence>MEKGRDYIGVGVGAVILNEKRQMLLLLRERSPEKGYWCIPGGKVEFGETIEDAIKREVKEEVNVDVEIIKLIGVTNHIVLKEEVHWVAPTFLTKITQGKVKNMEPQKHKDMKWFSLNNMPSNITITTRKALEYLYNY</sequence>
<name>A0A6M0R9V2_9CLOT</name>
<evidence type="ECO:0000313" key="6">
    <source>
        <dbReference type="Proteomes" id="UP000473885"/>
    </source>
</evidence>
<accession>A0A6M0R9V2</accession>
<evidence type="ECO:0000256" key="2">
    <source>
        <dbReference type="ARBA" id="ARBA00022801"/>
    </source>
</evidence>
<protein>
    <submittedName>
        <fullName evidence="5">NUDIX domain-containing protein</fullName>
    </submittedName>
</protein>
<keyword evidence="2 3" id="KW-0378">Hydrolase</keyword>
<evidence type="ECO:0000259" key="4">
    <source>
        <dbReference type="PROSITE" id="PS51462"/>
    </source>
</evidence>
<dbReference type="SUPFAM" id="SSF55811">
    <property type="entry name" value="Nudix"/>
    <property type="match status" value="1"/>
</dbReference>
<dbReference type="InterPro" id="IPR020476">
    <property type="entry name" value="Nudix_hydrolase"/>
</dbReference>
<keyword evidence="6" id="KW-1185">Reference proteome</keyword>
<evidence type="ECO:0000256" key="3">
    <source>
        <dbReference type="RuleBase" id="RU003476"/>
    </source>
</evidence>
<dbReference type="InterPro" id="IPR015797">
    <property type="entry name" value="NUDIX_hydrolase-like_dom_sf"/>
</dbReference>
<organism evidence="5 6">
    <name type="scientific">Clostridium niameyense</name>
    <dbReference type="NCBI Taxonomy" id="1622073"/>
    <lineage>
        <taxon>Bacteria</taxon>
        <taxon>Bacillati</taxon>
        <taxon>Bacillota</taxon>
        <taxon>Clostridia</taxon>
        <taxon>Eubacteriales</taxon>
        <taxon>Clostridiaceae</taxon>
        <taxon>Clostridium</taxon>
    </lineage>
</organism>
<dbReference type="RefSeq" id="WP_163248629.1">
    <property type="nucleotide sequence ID" value="NZ_SXDP01000002.1"/>
</dbReference>
<comment type="caution">
    <text evidence="5">The sequence shown here is derived from an EMBL/GenBank/DDBJ whole genome shotgun (WGS) entry which is preliminary data.</text>
</comment>
<proteinExistence type="inferred from homology"/>
<dbReference type="AlphaFoldDB" id="A0A6M0R9V2"/>
<dbReference type="PROSITE" id="PS51462">
    <property type="entry name" value="NUDIX"/>
    <property type="match status" value="1"/>
</dbReference>
<comment type="similarity">
    <text evidence="1 3">Belongs to the Nudix hydrolase family.</text>
</comment>
<dbReference type="EMBL" id="SXDP01000002">
    <property type="protein sequence ID" value="NEZ46389.1"/>
    <property type="molecule type" value="Genomic_DNA"/>
</dbReference>
<dbReference type="Gene3D" id="3.90.79.10">
    <property type="entry name" value="Nucleoside Triphosphate Pyrophosphohydrolase"/>
    <property type="match status" value="1"/>
</dbReference>
<reference evidence="5 6" key="1">
    <citation type="submission" date="2019-04" db="EMBL/GenBank/DDBJ databases">
        <title>Genome sequencing of Clostridium botulinum Groups I-IV and Clostridium butyricum.</title>
        <authorList>
            <person name="Brunt J."/>
            <person name="Van Vliet A.H.M."/>
            <person name="Stringer S.C."/>
            <person name="Carter A.T."/>
            <person name="Peck M.W."/>
        </authorList>
    </citation>
    <scope>NUCLEOTIDE SEQUENCE [LARGE SCALE GENOMIC DNA]</scope>
    <source>
        <strain evidence="5 6">IFR 18/094</strain>
    </source>
</reference>